<dbReference type="Pfam" id="PF13183">
    <property type="entry name" value="Fer4_8"/>
    <property type="match status" value="1"/>
</dbReference>
<feature type="domain" description="4Fe-4S ferredoxin-type" evidence="2">
    <location>
        <begin position="55"/>
        <end position="87"/>
    </location>
</feature>
<dbReference type="SUPFAM" id="SSF46548">
    <property type="entry name" value="alpha-helical ferredoxin"/>
    <property type="match status" value="1"/>
</dbReference>
<gene>
    <name evidence="3" type="ORF">AFULGI_00020240</name>
</gene>
<dbReference type="PANTHER" id="PTHR43255">
    <property type="entry name" value="IRON-SULFUR-BINDING OXIDOREDUCTASE FADF-RELATED-RELATED"/>
    <property type="match status" value="1"/>
</dbReference>
<dbReference type="GO" id="GO:0005886">
    <property type="term" value="C:plasma membrane"/>
    <property type="evidence" value="ECO:0007669"/>
    <property type="project" value="TreeGrafter"/>
</dbReference>
<sequence length="384" mass="43577">MITIDPEYFEILKEFGAERVVRCYQCGTCTGICPVSTTDASFPRKPVLLSRFGVGEVIENFEEAWLCLSCNLCTEFCPRDVKPSETMLAIKRVLVENGKTPPYIRDFFQNIMKQKNPWGIGKFKREDWVKKSDVEVPKVKDNPEYEWLWFVGCAHAFENRNINVTLKMARILSDLGINFATLGREEGCCGNDVRRAGEEGLFEVLMEENIKTFGKYGVQRLFTHSPHCFNAFKNWYEGYEVKLFLEILRDAIKSGKLELKNKLDLTVTYHDSCYLGRYNGIYDLPREVLKLIPGVELVEMKSNRRMSLCCGGGAGNIVGDYPGEIQPARVRAQEAAETGANVLAVACPFCLLMLEDGVKTEKLDKQLVVKDIVELVYEAAYGEE</sequence>
<name>A0A075WHV2_ARCFL</name>
<evidence type="ECO:0000259" key="2">
    <source>
        <dbReference type="PROSITE" id="PS51379"/>
    </source>
</evidence>
<dbReference type="AlphaFoldDB" id="A0A075WHV2"/>
<dbReference type="GO" id="GO:0016491">
    <property type="term" value="F:oxidoreductase activity"/>
    <property type="evidence" value="ECO:0007669"/>
    <property type="project" value="UniProtKB-ARBA"/>
</dbReference>
<comment type="similarity">
    <text evidence="1">Belongs to the HdrC family.</text>
</comment>
<dbReference type="PROSITE" id="PS51379">
    <property type="entry name" value="4FE4S_FER_2"/>
    <property type="match status" value="1"/>
</dbReference>
<dbReference type="PANTHER" id="PTHR43255:SF2">
    <property type="entry name" value="HETERODISULFIDE REDUCTASE RELATED PROTEIN"/>
    <property type="match status" value="1"/>
</dbReference>
<dbReference type="InterPro" id="IPR051460">
    <property type="entry name" value="HdrC_iron-sulfur_subunit"/>
</dbReference>
<evidence type="ECO:0000313" key="4">
    <source>
        <dbReference type="Proteomes" id="UP000028501"/>
    </source>
</evidence>
<protein>
    <submittedName>
        <fullName evidence="3">Fe-S oxidoreductase</fullName>
    </submittedName>
</protein>
<evidence type="ECO:0000256" key="1">
    <source>
        <dbReference type="ARBA" id="ARBA00007097"/>
    </source>
</evidence>
<accession>A0A075WHV2</accession>
<dbReference type="Proteomes" id="UP000028501">
    <property type="component" value="Chromosome"/>
</dbReference>
<dbReference type="InterPro" id="IPR017900">
    <property type="entry name" value="4Fe4S_Fe_S_CS"/>
</dbReference>
<dbReference type="KEGG" id="afg:AFULGI_00020240"/>
<organism evidence="3 4">
    <name type="scientific">Archaeoglobus fulgidus DSM 8774</name>
    <dbReference type="NCBI Taxonomy" id="1344584"/>
    <lineage>
        <taxon>Archaea</taxon>
        <taxon>Methanobacteriati</taxon>
        <taxon>Methanobacteriota</taxon>
        <taxon>Archaeoglobi</taxon>
        <taxon>Archaeoglobales</taxon>
        <taxon>Archaeoglobaceae</taxon>
        <taxon>Archaeoglobus</taxon>
    </lineage>
</organism>
<dbReference type="HOGENOM" id="CLU_023081_2_2_2"/>
<dbReference type="RefSeq" id="WP_010879269.1">
    <property type="nucleotide sequence ID" value="NZ_CP006577.1"/>
</dbReference>
<dbReference type="GO" id="GO:0051536">
    <property type="term" value="F:iron-sulfur cluster binding"/>
    <property type="evidence" value="ECO:0007669"/>
    <property type="project" value="InterPro"/>
</dbReference>
<dbReference type="InterPro" id="IPR004017">
    <property type="entry name" value="Cys_rich_dom"/>
</dbReference>
<evidence type="ECO:0000313" key="3">
    <source>
        <dbReference type="EMBL" id="AIG98774.1"/>
    </source>
</evidence>
<dbReference type="GeneID" id="24795516"/>
<dbReference type="Gene3D" id="1.10.1060.10">
    <property type="entry name" value="Alpha-helical ferredoxin"/>
    <property type="match status" value="1"/>
</dbReference>
<dbReference type="InterPro" id="IPR017896">
    <property type="entry name" value="4Fe4S_Fe-S-bd"/>
</dbReference>
<dbReference type="EMBL" id="CP006577">
    <property type="protein sequence ID" value="AIG98774.1"/>
    <property type="molecule type" value="Genomic_DNA"/>
</dbReference>
<dbReference type="InterPro" id="IPR009051">
    <property type="entry name" value="Helical_ferredxn"/>
</dbReference>
<proteinExistence type="inferred from homology"/>
<dbReference type="PROSITE" id="PS00198">
    <property type="entry name" value="4FE4S_FER_1"/>
    <property type="match status" value="2"/>
</dbReference>
<dbReference type="Pfam" id="PF02754">
    <property type="entry name" value="CCG"/>
    <property type="match status" value="2"/>
</dbReference>
<reference evidence="3 4" key="1">
    <citation type="submission" date="2013-07" db="EMBL/GenBank/DDBJ databases">
        <title>Genome of Archaeoglobus fulgidus.</title>
        <authorList>
            <person name="Fiebig A."/>
            <person name="Birkeland N.-K."/>
        </authorList>
    </citation>
    <scope>NUCLEOTIDE SEQUENCE [LARGE SCALE GENOMIC DNA]</scope>
    <source>
        <strain evidence="3 4">DSM 8774</strain>
    </source>
</reference>